<dbReference type="RefSeq" id="XP_071921735.1">
    <property type="nucleotide sequence ID" value="XM_072065634.1"/>
</dbReference>
<keyword evidence="2" id="KW-1185">Reference proteome</keyword>
<evidence type="ECO:0000313" key="2">
    <source>
        <dbReference type="Proteomes" id="UP001652660"/>
    </source>
</evidence>
<dbReference type="CDD" id="cd01647">
    <property type="entry name" value="RT_LTR"/>
    <property type="match status" value="1"/>
</dbReference>
<dbReference type="PANTHER" id="PTHR24559:SF430">
    <property type="entry name" value="RNA-DIRECTED DNA POLYMERASE"/>
    <property type="match status" value="1"/>
</dbReference>
<evidence type="ECO:0000313" key="3">
    <source>
        <dbReference type="RefSeq" id="XP_071921735.1"/>
    </source>
</evidence>
<accession>A0ABM4VQC3</accession>
<dbReference type="GeneID" id="140014578"/>
<organism evidence="2 3">
    <name type="scientific">Coffea arabica</name>
    <name type="common">Arabian coffee</name>
    <dbReference type="NCBI Taxonomy" id="13443"/>
    <lineage>
        <taxon>Eukaryota</taxon>
        <taxon>Viridiplantae</taxon>
        <taxon>Streptophyta</taxon>
        <taxon>Embryophyta</taxon>
        <taxon>Tracheophyta</taxon>
        <taxon>Spermatophyta</taxon>
        <taxon>Magnoliopsida</taxon>
        <taxon>eudicotyledons</taxon>
        <taxon>Gunneridae</taxon>
        <taxon>Pentapetalae</taxon>
        <taxon>asterids</taxon>
        <taxon>lamiids</taxon>
        <taxon>Gentianales</taxon>
        <taxon>Rubiaceae</taxon>
        <taxon>Ixoroideae</taxon>
        <taxon>Gardenieae complex</taxon>
        <taxon>Bertiereae - Coffeeae clade</taxon>
        <taxon>Coffeeae</taxon>
        <taxon>Coffea</taxon>
    </lineage>
</organism>
<evidence type="ECO:0000259" key="1">
    <source>
        <dbReference type="Pfam" id="PF00078"/>
    </source>
</evidence>
<dbReference type="PANTHER" id="PTHR24559">
    <property type="entry name" value="TRANSPOSON TY3-I GAG-POL POLYPROTEIN"/>
    <property type="match status" value="1"/>
</dbReference>
<protein>
    <recommendedName>
        <fullName evidence="1">Reverse transcriptase domain-containing protein</fullName>
    </recommendedName>
</protein>
<dbReference type="Proteomes" id="UP001652660">
    <property type="component" value="Chromosome 9e"/>
</dbReference>
<reference evidence="3" key="1">
    <citation type="submission" date="2025-08" db="UniProtKB">
        <authorList>
            <consortium name="RefSeq"/>
        </authorList>
    </citation>
    <scope>IDENTIFICATION</scope>
    <source>
        <tissue evidence="3">Leaves</tissue>
    </source>
</reference>
<dbReference type="SUPFAM" id="SSF56672">
    <property type="entry name" value="DNA/RNA polymerases"/>
    <property type="match status" value="1"/>
</dbReference>
<sequence>MPGVMLELAIHRLHVGPNVRPVQQKKRNFTLERNEVVKKEVDKLLEVRIVKEVYYPTWLANPALVEKDDKNAGATYQRLVNRLFINQIDRNMEVYVNDMLIKSRTQEQFITNLREIFNILRRSQMKLNPKKYTFGVRSGKFLGYMIFKNRIRANPDKVKTIMDMAPLKNIKEVQRLAGKMAALNRAICPGACSHNSKTQVIFPGSPHHGSDRSVLEASKPDMSERMVKWAVELSEYDFSFQS</sequence>
<proteinExistence type="predicted"/>
<dbReference type="InterPro" id="IPR043128">
    <property type="entry name" value="Rev_trsase/Diguanyl_cyclase"/>
</dbReference>
<dbReference type="Gene3D" id="3.30.70.270">
    <property type="match status" value="1"/>
</dbReference>
<dbReference type="InterPro" id="IPR043502">
    <property type="entry name" value="DNA/RNA_pol_sf"/>
</dbReference>
<gene>
    <name evidence="3" type="primary">LOC140014578</name>
</gene>
<name>A0ABM4VQC3_COFAR</name>
<dbReference type="Pfam" id="PF00078">
    <property type="entry name" value="RVT_1"/>
    <property type="match status" value="1"/>
</dbReference>
<dbReference type="InterPro" id="IPR000477">
    <property type="entry name" value="RT_dom"/>
</dbReference>
<feature type="domain" description="Reverse transcriptase" evidence="1">
    <location>
        <begin position="70"/>
        <end position="146"/>
    </location>
</feature>
<dbReference type="InterPro" id="IPR053134">
    <property type="entry name" value="RNA-dir_DNA_polymerase"/>
</dbReference>